<organism evidence="1 2">
    <name type="scientific">Psophocarpus tetragonolobus</name>
    <name type="common">Winged bean</name>
    <name type="synonym">Dolichos tetragonolobus</name>
    <dbReference type="NCBI Taxonomy" id="3891"/>
    <lineage>
        <taxon>Eukaryota</taxon>
        <taxon>Viridiplantae</taxon>
        <taxon>Streptophyta</taxon>
        <taxon>Embryophyta</taxon>
        <taxon>Tracheophyta</taxon>
        <taxon>Spermatophyta</taxon>
        <taxon>Magnoliopsida</taxon>
        <taxon>eudicotyledons</taxon>
        <taxon>Gunneridae</taxon>
        <taxon>Pentapetalae</taxon>
        <taxon>rosids</taxon>
        <taxon>fabids</taxon>
        <taxon>Fabales</taxon>
        <taxon>Fabaceae</taxon>
        <taxon>Papilionoideae</taxon>
        <taxon>50 kb inversion clade</taxon>
        <taxon>NPAAA clade</taxon>
        <taxon>indigoferoid/millettioid clade</taxon>
        <taxon>Phaseoleae</taxon>
        <taxon>Psophocarpus</taxon>
    </lineage>
</organism>
<proteinExistence type="predicted"/>
<keyword evidence="2" id="KW-1185">Reference proteome</keyword>
<dbReference type="Proteomes" id="UP001386955">
    <property type="component" value="Unassembled WGS sequence"/>
</dbReference>
<accession>A0AAN9XE78</accession>
<name>A0AAN9XE78_PSOTE</name>
<protein>
    <submittedName>
        <fullName evidence="1">Uncharacterized protein</fullName>
    </submittedName>
</protein>
<comment type="caution">
    <text evidence="1">The sequence shown here is derived from an EMBL/GenBank/DDBJ whole genome shotgun (WGS) entry which is preliminary data.</text>
</comment>
<reference evidence="1 2" key="1">
    <citation type="submission" date="2024-01" db="EMBL/GenBank/DDBJ databases">
        <title>The genomes of 5 underutilized Papilionoideae crops provide insights into root nodulation and disease resistanc.</title>
        <authorList>
            <person name="Jiang F."/>
        </authorList>
    </citation>
    <scope>NUCLEOTIDE SEQUENCE [LARGE SCALE GENOMIC DNA]</scope>
    <source>
        <strain evidence="1">DUOXIRENSHENG_FW03</strain>
        <tissue evidence="1">Leaves</tissue>
    </source>
</reference>
<gene>
    <name evidence="1" type="ORF">VNO78_23887</name>
</gene>
<dbReference type="EMBL" id="JAYMYS010000006">
    <property type="protein sequence ID" value="KAK7389055.1"/>
    <property type="molecule type" value="Genomic_DNA"/>
</dbReference>
<sequence>MDGLKVGLAVKSRKVEQGMVASKMEMLVRGAKEEPVVLVQISKSKSCFGFDTWRDVDNSQKAHLNAQQHKPVFNAERQDGGVTEELVVFKPIMEDGGEVHPLMGQDKSSSHNKDVLWVCENMGLFEDTILDKAREELVRVEEMAGKDYVNQQFGFEFGGKLTATMWMGVNFFEATTNSRKVGYPLACHYTLFRRFWCQIRGQRWVQTKVRKLMGRMRFIRYGGL</sequence>
<evidence type="ECO:0000313" key="1">
    <source>
        <dbReference type="EMBL" id="KAK7389055.1"/>
    </source>
</evidence>
<dbReference type="AlphaFoldDB" id="A0AAN9XE78"/>
<evidence type="ECO:0000313" key="2">
    <source>
        <dbReference type="Proteomes" id="UP001386955"/>
    </source>
</evidence>